<dbReference type="Gene3D" id="1.10.10.10">
    <property type="entry name" value="Winged helix-like DNA-binding domain superfamily/Winged helix DNA-binding domain"/>
    <property type="match status" value="1"/>
</dbReference>
<dbReference type="InterPro" id="IPR001867">
    <property type="entry name" value="OmpR/PhoB-type_DNA-bd"/>
</dbReference>
<keyword evidence="7" id="KW-1185">Reference proteome</keyword>
<dbReference type="SMART" id="SM00862">
    <property type="entry name" value="Trans_reg_C"/>
    <property type="match status" value="1"/>
</dbReference>
<dbReference type="Proteomes" id="UP000663929">
    <property type="component" value="Chromosome"/>
</dbReference>
<dbReference type="Pfam" id="PF00486">
    <property type="entry name" value="Trans_reg_C"/>
    <property type="match status" value="1"/>
</dbReference>
<evidence type="ECO:0000256" key="2">
    <source>
        <dbReference type="PROSITE-ProRule" id="PRU00339"/>
    </source>
</evidence>
<sequence>MTTPLMAEGPRLMKVFHFAECAFSTRTLTLSHRGEPLKLRPKTAELLFFLLEHRDIVLDKETLIREVWRGTAVTEDVVFQGIRELRAVLKPCFDASPIKTFPKRGYQWVVPATWVDDAEDPSRSAPTSADSVSSNSSISEPAVDSPDIPAEPAALPNQNAVARRIPRPLMAAVAVVAVLAVGALWFRGLERKPEPRTLAVLSFSNLDGRADADWLRVAIPEMLRAELSQPDHIRAVSGELAARGSREWMSEEQGAAPRQIRQVGRLTASDLVVGGSYLHQGDALRINADLYDPISGKALFTKSTTGDPDRFLDMIRELGAALAEDLGADPERGGPGDEPDSLPDTREAAEHYARGLDFLHRGMPRAAVATLEKAVSLAPRFPMAHARLAEALEVMGRDQAARDAANRAFLYLDDLNPEARQRVEGMLYTSLGDHDAAITTYQRLHERFPDDTELRHKLARALIRAGRPAEVAPFLTGTERDSATLMFADLLRAEAGWALSDFKAMKRFANHATVKAQLVDTRYYLGKGMLLRSIAARNLGELDEADTDAVGAEALFTELADEGGKALAILQRANVLLARRQYHEADPLYVAAAEMLDRIGYKRELGSAYNNRGNIAQKLRDLSAAKNHYQRALALYRETGQKKRQANVLTNLAALARVEGANETAHDRYDEAVYLYKLVNDMGGLANARANQGILWVRMGRFPQAREALEEAVTHAAASGKQDALGNYLSNLATICRMRNDLLASTSYLERAVETYADQGNSRALAKTLLRLGDLRNEMGALDGAQTAIDRALAIYRDEKIALGVALSHMRLAETALLRGDFTRCQTLVREVEASLAAEPEYKPGSIELQFLVTRLALAMGRDGLAPAQRAASLAAEQKKKAYVIQSLDALRAAYLRAERFGDAFAVQRRLVGLLRAEKDQFLELETELGRAELLYERGDHETALGLLTQNLLEANRAGRLPLAIELELVKGRIQAELGDRNEAEGAWRRALAKAEHAGLAGHAERARQALATLVD</sequence>
<feature type="DNA-binding region" description="OmpR/PhoB-type" evidence="3">
    <location>
        <begin position="13"/>
        <end position="110"/>
    </location>
</feature>
<dbReference type="PROSITE" id="PS50005">
    <property type="entry name" value="TPR"/>
    <property type="match status" value="1"/>
</dbReference>
<evidence type="ECO:0000256" key="4">
    <source>
        <dbReference type="SAM" id="MobiDB-lite"/>
    </source>
</evidence>
<dbReference type="InterPro" id="IPR011990">
    <property type="entry name" value="TPR-like_helical_dom_sf"/>
</dbReference>
<dbReference type="Pfam" id="PF14938">
    <property type="entry name" value="SNAP"/>
    <property type="match status" value="1"/>
</dbReference>
<feature type="repeat" description="TPR" evidence="2">
    <location>
        <begin position="606"/>
        <end position="639"/>
    </location>
</feature>
<dbReference type="PANTHER" id="PTHR10098">
    <property type="entry name" value="RAPSYN-RELATED"/>
    <property type="match status" value="1"/>
</dbReference>
<dbReference type="KEGG" id="scor:J3U87_05300"/>
<dbReference type="RefSeq" id="WP_237381986.1">
    <property type="nucleotide sequence ID" value="NZ_CP071793.1"/>
</dbReference>
<evidence type="ECO:0000259" key="5">
    <source>
        <dbReference type="PROSITE" id="PS51755"/>
    </source>
</evidence>
<dbReference type="SMART" id="SM00028">
    <property type="entry name" value="TPR"/>
    <property type="match status" value="9"/>
</dbReference>
<dbReference type="InterPro" id="IPR016032">
    <property type="entry name" value="Sig_transdc_resp-reg_C-effctor"/>
</dbReference>
<dbReference type="GO" id="GO:0000160">
    <property type="term" value="P:phosphorelay signal transduction system"/>
    <property type="evidence" value="ECO:0007669"/>
    <property type="project" value="InterPro"/>
</dbReference>
<evidence type="ECO:0000256" key="3">
    <source>
        <dbReference type="PROSITE-ProRule" id="PRU01091"/>
    </source>
</evidence>
<reference evidence="6" key="1">
    <citation type="submission" date="2021-03" db="EMBL/GenBank/DDBJ databases">
        <title>Acanthopleuribacteraceae sp. M133.</title>
        <authorList>
            <person name="Wang G."/>
        </authorList>
    </citation>
    <scope>NUCLEOTIDE SEQUENCE</scope>
    <source>
        <strain evidence="6">M133</strain>
    </source>
</reference>
<accession>A0A8A4TS54</accession>
<evidence type="ECO:0000313" key="6">
    <source>
        <dbReference type="EMBL" id="QTD51868.1"/>
    </source>
</evidence>
<feature type="compositionally biased region" description="Low complexity" evidence="4">
    <location>
        <begin position="123"/>
        <end position="139"/>
    </location>
</feature>
<dbReference type="EMBL" id="CP071793">
    <property type="protein sequence ID" value="QTD51868.1"/>
    <property type="molecule type" value="Genomic_DNA"/>
</dbReference>
<dbReference type="AlphaFoldDB" id="A0A8A4TS54"/>
<dbReference type="SUPFAM" id="SSF46894">
    <property type="entry name" value="C-terminal effector domain of the bipartite response regulators"/>
    <property type="match status" value="1"/>
</dbReference>
<dbReference type="PANTHER" id="PTHR10098:SF108">
    <property type="entry name" value="TETRATRICOPEPTIDE REPEAT PROTEIN 28"/>
    <property type="match status" value="1"/>
</dbReference>
<dbReference type="InterPro" id="IPR019734">
    <property type="entry name" value="TPR_rpt"/>
</dbReference>
<dbReference type="PROSITE" id="PS51755">
    <property type="entry name" value="OMPR_PHOB"/>
    <property type="match status" value="1"/>
</dbReference>
<keyword evidence="2" id="KW-0802">TPR repeat</keyword>
<keyword evidence="1 3" id="KW-0238">DNA-binding</keyword>
<evidence type="ECO:0000256" key="1">
    <source>
        <dbReference type="ARBA" id="ARBA00023125"/>
    </source>
</evidence>
<name>A0A8A4TS54_SULCO</name>
<proteinExistence type="predicted"/>
<feature type="region of interest" description="Disordered" evidence="4">
    <location>
        <begin position="118"/>
        <end position="151"/>
    </location>
</feature>
<organism evidence="6 7">
    <name type="scientific">Sulfidibacter corallicola</name>
    <dbReference type="NCBI Taxonomy" id="2818388"/>
    <lineage>
        <taxon>Bacteria</taxon>
        <taxon>Pseudomonadati</taxon>
        <taxon>Acidobacteriota</taxon>
        <taxon>Holophagae</taxon>
        <taxon>Acanthopleuribacterales</taxon>
        <taxon>Acanthopleuribacteraceae</taxon>
        <taxon>Sulfidibacter</taxon>
    </lineage>
</organism>
<dbReference type="CDD" id="cd00383">
    <property type="entry name" value="trans_reg_C"/>
    <property type="match status" value="1"/>
</dbReference>
<dbReference type="SUPFAM" id="SSF48452">
    <property type="entry name" value="TPR-like"/>
    <property type="match status" value="3"/>
</dbReference>
<gene>
    <name evidence="6" type="ORF">J3U87_05300</name>
</gene>
<dbReference type="GO" id="GO:0003677">
    <property type="term" value="F:DNA binding"/>
    <property type="evidence" value="ECO:0007669"/>
    <property type="project" value="UniProtKB-UniRule"/>
</dbReference>
<evidence type="ECO:0000313" key="7">
    <source>
        <dbReference type="Proteomes" id="UP000663929"/>
    </source>
</evidence>
<protein>
    <submittedName>
        <fullName evidence="6">Winged helix-turn-helix domain-containing protein</fullName>
    </submittedName>
</protein>
<dbReference type="Gene3D" id="1.25.40.10">
    <property type="entry name" value="Tetratricopeptide repeat domain"/>
    <property type="match status" value="3"/>
</dbReference>
<dbReference type="Pfam" id="PF14559">
    <property type="entry name" value="TPR_19"/>
    <property type="match status" value="1"/>
</dbReference>
<feature type="domain" description="OmpR/PhoB-type" evidence="5">
    <location>
        <begin position="13"/>
        <end position="110"/>
    </location>
</feature>
<dbReference type="InterPro" id="IPR036388">
    <property type="entry name" value="WH-like_DNA-bd_sf"/>
</dbReference>
<dbReference type="GO" id="GO:0006355">
    <property type="term" value="P:regulation of DNA-templated transcription"/>
    <property type="evidence" value="ECO:0007669"/>
    <property type="project" value="InterPro"/>
</dbReference>